<evidence type="ECO:0000256" key="3">
    <source>
        <dbReference type="ARBA" id="ARBA00022692"/>
    </source>
</evidence>
<dbReference type="PANTHER" id="PTHR26450">
    <property type="entry name" value="OLFACTORY RECEPTOR 56B1-RELATED"/>
    <property type="match status" value="1"/>
</dbReference>
<dbReference type="InterPro" id="IPR000725">
    <property type="entry name" value="Olfact_rcpt"/>
</dbReference>
<evidence type="ECO:0000256" key="8">
    <source>
        <dbReference type="ARBA" id="ARBA00023170"/>
    </source>
</evidence>
<dbReference type="PROSITE" id="PS00237">
    <property type="entry name" value="G_PROTEIN_RECEP_F1_1"/>
    <property type="match status" value="1"/>
</dbReference>
<feature type="transmembrane region" description="Helical" evidence="11">
    <location>
        <begin position="283"/>
        <end position="304"/>
    </location>
</feature>
<reference evidence="13" key="1">
    <citation type="submission" date="2025-08" db="UniProtKB">
        <authorList>
            <consortium name="Ensembl"/>
        </authorList>
    </citation>
    <scope>IDENTIFICATION</scope>
</reference>
<reference evidence="13" key="2">
    <citation type="submission" date="2025-09" db="UniProtKB">
        <authorList>
            <consortium name="Ensembl"/>
        </authorList>
    </citation>
    <scope>IDENTIFICATION</scope>
</reference>
<evidence type="ECO:0000256" key="10">
    <source>
        <dbReference type="RuleBase" id="RU000688"/>
    </source>
</evidence>
<gene>
    <name evidence="13" type="primary">LOC115645524</name>
</gene>
<evidence type="ECO:0000256" key="5">
    <source>
        <dbReference type="ARBA" id="ARBA00022989"/>
    </source>
</evidence>
<keyword evidence="8 10" id="KW-0675">Receptor</keyword>
<dbReference type="InterPro" id="IPR050402">
    <property type="entry name" value="OR51/52/56-like"/>
</dbReference>
<keyword evidence="9 10" id="KW-0807">Transducer</keyword>
<keyword evidence="11" id="KW-1003">Cell membrane</keyword>
<evidence type="ECO:0000256" key="1">
    <source>
        <dbReference type="ARBA" id="ARBA00004141"/>
    </source>
</evidence>
<evidence type="ECO:0000256" key="2">
    <source>
        <dbReference type="ARBA" id="ARBA00022606"/>
    </source>
</evidence>
<dbReference type="PROSITE" id="PS50262">
    <property type="entry name" value="G_PROTEIN_RECEP_F1_2"/>
    <property type="match status" value="1"/>
</dbReference>
<evidence type="ECO:0000259" key="12">
    <source>
        <dbReference type="PROSITE" id="PS50262"/>
    </source>
</evidence>
<keyword evidence="14" id="KW-1185">Reference proteome</keyword>
<proteinExistence type="inferred from homology"/>
<evidence type="ECO:0000256" key="7">
    <source>
        <dbReference type="ARBA" id="ARBA00023136"/>
    </source>
</evidence>
<dbReference type="InterPro" id="IPR017452">
    <property type="entry name" value="GPCR_Rhodpsn_7TM"/>
</dbReference>
<keyword evidence="3 10" id="KW-0812">Transmembrane</keyword>
<feature type="transmembrane region" description="Helical" evidence="11">
    <location>
        <begin position="110"/>
        <end position="132"/>
    </location>
</feature>
<protein>
    <recommendedName>
        <fullName evidence="11">Olfactory receptor</fullName>
    </recommendedName>
</protein>
<keyword evidence="7 11" id="KW-0472">Membrane</keyword>
<feature type="transmembrane region" description="Helical" evidence="11">
    <location>
        <begin position="254"/>
        <end position="277"/>
    </location>
</feature>
<dbReference type="AlphaFoldDB" id="A0A8C4Y8F8"/>
<dbReference type="GO" id="GO:0005886">
    <property type="term" value="C:plasma membrane"/>
    <property type="evidence" value="ECO:0007669"/>
    <property type="project" value="UniProtKB-SubCell"/>
</dbReference>
<evidence type="ECO:0000256" key="4">
    <source>
        <dbReference type="ARBA" id="ARBA00022725"/>
    </source>
</evidence>
<keyword evidence="4 11" id="KW-0552">Olfaction</keyword>
<dbReference type="CDD" id="cd15222">
    <property type="entry name" value="7tmA_OR51-like"/>
    <property type="match status" value="1"/>
</dbReference>
<dbReference type="GO" id="GO:0004984">
    <property type="term" value="F:olfactory receptor activity"/>
    <property type="evidence" value="ECO:0007669"/>
    <property type="project" value="InterPro"/>
</dbReference>
<evidence type="ECO:0000313" key="14">
    <source>
        <dbReference type="Proteomes" id="UP000694390"/>
    </source>
</evidence>
<keyword evidence="2 11" id="KW-0716">Sensory transduction</keyword>
<comment type="subcellular location">
    <subcellularLocation>
        <location evidence="11">Cell membrane</location>
        <topology evidence="11">Multi-pass membrane protein</topology>
    </subcellularLocation>
    <subcellularLocation>
        <location evidence="1">Membrane</location>
        <topology evidence="1">Multi-pass membrane protein</topology>
    </subcellularLocation>
</comment>
<evidence type="ECO:0000313" key="13">
    <source>
        <dbReference type="Ensembl" id="ENSGEVP00005021610.1"/>
    </source>
</evidence>
<dbReference type="GO" id="GO:0071396">
    <property type="term" value="P:cellular response to lipid"/>
    <property type="evidence" value="ECO:0007669"/>
    <property type="project" value="UniProtKB-ARBA"/>
</dbReference>
<evidence type="ECO:0000256" key="9">
    <source>
        <dbReference type="ARBA" id="ARBA00023224"/>
    </source>
</evidence>
<feature type="transmembrane region" description="Helical" evidence="11">
    <location>
        <begin position="73"/>
        <end position="98"/>
    </location>
</feature>
<name>A0A8C4Y8F8_9SAUR</name>
<dbReference type="Ensembl" id="ENSGEVT00005022703.1">
    <property type="protein sequence ID" value="ENSGEVP00005021610.1"/>
    <property type="gene ID" value="ENSGEVG00005015388.1"/>
</dbReference>
<dbReference type="PANTHER" id="PTHR26450:SF29">
    <property type="entry name" value="OLFACTORY RECEPTOR FAMILY 51 SUBFAMILY AF MEMBER 1"/>
    <property type="match status" value="1"/>
</dbReference>
<comment type="similarity">
    <text evidence="10">Belongs to the G-protein coupled receptor 1 family.</text>
</comment>
<dbReference type="PRINTS" id="PR00245">
    <property type="entry name" value="OLFACTORYR"/>
</dbReference>
<feature type="domain" description="G-protein coupled receptors family 1 profile" evidence="12">
    <location>
        <begin position="53"/>
        <end position="304"/>
    </location>
</feature>
<accession>A0A8C4Y8F8</accession>
<keyword evidence="5 11" id="KW-1133">Transmembrane helix</keyword>
<dbReference type="SMART" id="SM01381">
    <property type="entry name" value="7TM_GPCR_Srsx"/>
    <property type="match status" value="1"/>
</dbReference>
<dbReference type="InterPro" id="IPR000276">
    <property type="entry name" value="GPCR_Rhodpsn"/>
</dbReference>
<feature type="transmembrane region" description="Helical" evidence="11">
    <location>
        <begin position="209"/>
        <end position="233"/>
    </location>
</feature>
<evidence type="ECO:0000256" key="6">
    <source>
        <dbReference type="ARBA" id="ARBA00023040"/>
    </source>
</evidence>
<feature type="transmembrane region" description="Helical" evidence="11">
    <location>
        <begin position="35"/>
        <end position="61"/>
    </location>
</feature>
<feature type="transmembrane region" description="Helical" evidence="11">
    <location>
        <begin position="153"/>
        <end position="175"/>
    </location>
</feature>
<dbReference type="SUPFAM" id="SSF81321">
    <property type="entry name" value="Family A G protein-coupled receptor-like"/>
    <property type="match status" value="1"/>
</dbReference>
<sequence length="321" mass="36146">GSAQYIMSYIMSAVNNTKFNSAVFLLTGFPGEEDVHLWISIPFCLMYVISIVGNSVILFIIKTDPSLHEPMYIFLSMLAITDLVLSISTMPTTLGIFLFNSREISLNACFAQLFFIHLLQCIESSVLLLMAFDRFIAIRNPLRYASILTLPRIGKMGLVCVLRGVAVNLPLPFLLQEFQYCQSNVLSHCYCINQDVMKMACSDIRVNSIYGLSIALLTVGLDSLLIFLSYVMILKTVLSITTQVECLRALNTCISHLCAVLLFYMPMIGLSMIHRFGEGSSHLLQILLGYVYLLIPPLMNPIVYSVKSKHLRERIIRVFIK</sequence>
<dbReference type="OrthoDB" id="9417962at2759"/>
<dbReference type="Gene3D" id="1.20.1070.10">
    <property type="entry name" value="Rhodopsin 7-helix transmembrane proteins"/>
    <property type="match status" value="1"/>
</dbReference>
<dbReference type="Proteomes" id="UP000694390">
    <property type="component" value="Unassembled WGS sequence"/>
</dbReference>
<dbReference type="FunFam" id="1.20.1070.10:FF:000002">
    <property type="entry name" value="Olfactory receptor"/>
    <property type="match status" value="1"/>
</dbReference>
<dbReference type="PRINTS" id="PR00237">
    <property type="entry name" value="GPCRRHODOPSN"/>
</dbReference>
<organism evidence="13 14">
    <name type="scientific">Gopherus evgoodei</name>
    <name type="common">Goodes thornscrub tortoise</name>
    <dbReference type="NCBI Taxonomy" id="1825980"/>
    <lineage>
        <taxon>Eukaryota</taxon>
        <taxon>Metazoa</taxon>
        <taxon>Chordata</taxon>
        <taxon>Craniata</taxon>
        <taxon>Vertebrata</taxon>
        <taxon>Euteleostomi</taxon>
        <taxon>Archelosauria</taxon>
        <taxon>Testudinata</taxon>
        <taxon>Testudines</taxon>
        <taxon>Cryptodira</taxon>
        <taxon>Durocryptodira</taxon>
        <taxon>Testudinoidea</taxon>
        <taxon>Testudinidae</taxon>
        <taxon>Gopherus</taxon>
    </lineage>
</organism>
<dbReference type="Pfam" id="PF13853">
    <property type="entry name" value="7tm_4"/>
    <property type="match status" value="1"/>
</dbReference>
<evidence type="ECO:0000256" key="11">
    <source>
        <dbReference type="RuleBase" id="RU363047"/>
    </source>
</evidence>
<dbReference type="GeneTree" id="ENSGT01150000286967"/>
<dbReference type="GO" id="GO:0004930">
    <property type="term" value="F:G protein-coupled receptor activity"/>
    <property type="evidence" value="ECO:0007669"/>
    <property type="project" value="UniProtKB-KW"/>
</dbReference>
<keyword evidence="6 10" id="KW-0297">G-protein coupled receptor</keyword>